<protein>
    <submittedName>
        <fullName evidence="2">Uncharacterized protein</fullName>
    </submittedName>
</protein>
<feature type="region of interest" description="Disordered" evidence="1">
    <location>
        <begin position="87"/>
        <end position="121"/>
    </location>
</feature>
<organism evidence="2">
    <name type="scientific">Dunaliella tertiolecta</name>
    <name type="common">Green alga</name>
    <dbReference type="NCBI Taxonomy" id="3047"/>
    <lineage>
        <taxon>Eukaryota</taxon>
        <taxon>Viridiplantae</taxon>
        <taxon>Chlorophyta</taxon>
        <taxon>core chlorophytes</taxon>
        <taxon>Chlorophyceae</taxon>
        <taxon>CS clade</taxon>
        <taxon>Chlamydomonadales</taxon>
        <taxon>Dunaliellaceae</taxon>
        <taxon>Dunaliella</taxon>
    </lineage>
</organism>
<reference evidence="2" key="1">
    <citation type="submission" date="2021-01" db="EMBL/GenBank/DDBJ databases">
        <authorList>
            <person name="Corre E."/>
            <person name="Pelletier E."/>
            <person name="Niang G."/>
            <person name="Scheremetjew M."/>
            <person name="Finn R."/>
            <person name="Kale V."/>
            <person name="Holt S."/>
            <person name="Cochrane G."/>
            <person name="Meng A."/>
            <person name="Brown T."/>
            <person name="Cohen L."/>
        </authorList>
    </citation>
    <scope>NUCLEOTIDE SEQUENCE</scope>
    <source>
        <strain evidence="2">CCMP1320</strain>
    </source>
</reference>
<sequence>MKSAECDADTKQPFLSVTFGPWSVKDKDFQIVSKDHKFGATERFLRMEREVSFLFPGAGPDDERMVKLFEGMNAIFRNSASRPKVYLYSETDSPGGDASGDDDVEDGDYPEMEEWEGVGNGPGPGVLAAHCVSAVRACA</sequence>
<dbReference type="AlphaFoldDB" id="A0A7S3VMC2"/>
<evidence type="ECO:0000313" key="2">
    <source>
        <dbReference type="EMBL" id="CAE0494018.1"/>
    </source>
</evidence>
<feature type="compositionally biased region" description="Acidic residues" evidence="1">
    <location>
        <begin position="99"/>
        <end position="116"/>
    </location>
</feature>
<evidence type="ECO:0000256" key="1">
    <source>
        <dbReference type="SAM" id="MobiDB-lite"/>
    </source>
</evidence>
<gene>
    <name evidence="2" type="ORF">DTER00134_LOCUS9091</name>
</gene>
<name>A0A7S3VMC2_DUNTE</name>
<proteinExistence type="predicted"/>
<dbReference type="EMBL" id="HBIP01015623">
    <property type="protein sequence ID" value="CAE0494018.1"/>
    <property type="molecule type" value="Transcribed_RNA"/>
</dbReference>
<accession>A0A7S3VMC2</accession>